<dbReference type="Proteomes" id="UP000029917">
    <property type="component" value="Unassembled WGS sequence"/>
</dbReference>
<comment type="function">
    <text evidence="2">Antitoxin component of a type II toxin-antitoxin (TA) system.</text>
</comment>
<dbReference type="OrthoDB" id="9800503at2"/>
<reference evidence="3 4" key="2">
    <citation type="submission" date="2014-10" db="EMBL/GenBank/DDBJ databases">
        <title>Paracoccus sanguinis sp. nov., isolated from clinical specimens of New York State patients.</title>
        <authorList>
            <person name="Mingle L.A."/>
            <person name="Cole J.A."/>
            <person name="Lapierre P."/>
            <person name="Musser K.A."/>
        </authorList>
    </citation>
    <scope>NUCLEOTIDE SEQUENCE [LARGE SCALE GENOMIC DNA]</scope>
    <source>
        <strain evidence="3 4">HAMBI 3106</strain>
    </source>
</reference>
<evidence type="ECO:0000313" key="4">
    <source>
        <dbReference type="Proteomes" id="UP000029917"/>
    </source>
</evidence>
<dbReference type="EMBL" id="JRKS01000019">
    <property type="protein sequence ID" value="KGJ07550.1"/>
    <property type="molecule type" value="Genomic_DNA"/>
</dbReference>
<proteinExistence type="inferred from homology"/>
<reference evidence="3 4" key="1">
    <citation type="submission" date="2014-09" db="EMBL/GenBank/DDBJ databases">
        <authorList>
            <person name="McGinnis J.M."/>
            <person name="Wolfgang W.J."/>
        </authorList>
    </citation>
    <scope>NUCLEOTIDE SEQUENCE [LARGE SCALE GENOMIC DNA]</scope>
    <source>
        <strain evidence="3 4">HAMBI 3106</strain>
    </source>
</reference>
<dbReference type="STRING" id="690417.IC63_07915"/>
<accession>A0A099FA11</accession>
<name>A0A099FA11_9RHOB</name>
<dbReference type="SUPFAM" id="SSF143120">
    <property type="entry name" value="YefM-like"/>
    <property type="match status" value="1"/>
</dbReference>
<dbReference type="InterPro" id="IPR036165">
    <property type="entry name" value="YefM-like_sf"/>
</dbReference>
<evidence type="ECO:0000256" key="1">
    <source>
        <dbReference type="ARBA" id="ARBA00009981"/>
    </source>
</evidence>
<dbReference type="AlphaFoldDB" id="A0A099FA11"/>
<dbReference type="RefSeq" id="WP_036718705.1">
    <property type="nucleotide sequence ID" value="NZ_CALUAY010000054.1"/>
</dbReference>
<dbReference type="InterPro" id="IPR006442">
    <property type="entry name" value="Antitoxin_Phd/YefM"/>
</dbReference>
<comment type="caution">
    <text evidence="3">The sequence shown here is derived from an EMBL/GenBank/DDBJ whole genome shotgun (WGS) entry which is preliminary data.</text>
</comment>
<dbReference type="NCBIfam" id="TIGR01552">
    <property type="entry name" value="phd_fam"/>
    <property type="match status" value="1"/>
</dbReference>
<comment type="similarity">
    <text evidence="1 2">Belongs to the phD/YefM antitoxin family.</text>
</comment>
<dbReference type="Pfam" id="PF02604">
    <property type="entry name" value="PhdYeFM_antitox"/>
    <property type="match status" value="1"/>
</dbReference>
<dbReference type="Gene3D" id="3.40.1620.10">
    <property type="entry name" value="YefM-like domain"/>
    <property type="match status" value="1"/>
</dbReference>
<evidence type="ECO:0000313" key="3">
    <source>
        <dbReference type="EMBL" id="KGJ07550.1"/>
    </source>
</evidence>
<organism evidence="3 4">
    <name type="scientific">Paracoccus sphaerophysae</name>
    <dbReference type="NCBI Taxonomy" id="690417"/>
    <lineage>
        <taxon>Bacteria</taxon>
        <taxon>Pseudomonadati</taxon>
        <taxon>Pseudomonadota</taxon>
        <taxon>Alphaproteobacteria</taxon>
        <taxon>Rhodobacterales</taxon>
        <taxon>Paracoccaceae</taxon>
        <taxon>Paracoccus</taxon>
    </lineage>
</organism>
<sequence>MQMNIAEAKAKLSELIAAAEKGEEVIIARGGQPAVRLVSVHRPTVRIGIGDGLVSRVPDFLAPMSENELRDWE</sequence>
<evidence type="ECO:0000256" key="2">
    <source>
        <dbReference type="RuleBase" id="RU362080"/>
    </source>
</evidence>
<protein>
    <recommendedName>
        <fullName evidence="2">Antitoxin</fullName>
    </recommendedName>
</protein>
<gene>
    <name evidence="3" type="ORF">IC63_07915</name>
</gene>
<keyword evidence="4" id="KW-1185">Reference proteome</keyword>